<comment type="similarity">
    <text evidence="1">Belongs to the FAD-binding oxidoreductase/transferase type 4 family.</text>
</comment>
<keyword evidence="1" id="KW-0443">Lipid metabolism</keyword>
<dbReference type="Proteomes" id="UP000499080">
    <property type="component" value="Unassembled WGS sequence"/>
</dbReference>
<dbReference type="GO" id="GO:0008609">
    <property type="term" value="F:alkylglycerone-phosphate synthase activity"/>
    <property type="evidence" value="ECO:0007669"/>
    <property type="project" value="UniProtKB-EC"/>
</dbReference>
<keyword evidence="1" id="KW-0285">Flavoprotein</keyword>
<comment type="function">
    <text evidence="1">Catalyzes the exchange of an acyl for a long-chain alkyl group and the formation of the ether bond in the biosynthesis of ether phospholipids.</text>
</comment>
<comment type="catalytic activity">
    <reaction evidence="1">
        <text>a long chain fatty alcohol + a 1-acylglycerone 3-phosphate = a 1-O-alkylglycerone 3-phosphate + a long-chain fatty acid + H(+)</text>
        <dbReference type="Rhea" id="RHEA:36171"/>
        <dbReference type="ChEBI" id="CHEBI:15378"/>
        <dbReference type="ChEBI" id="CHEBI:17135"/>
        <dbReference type="ChEBI" id="CHEBI:57534"/>
        <dbReference type="ChEBI" id="CHEBI:57560"/>
        <dbReference type="ChEBI" id="CHEBI:73315"/>
        <dbReference type="EC" id="2.5.1.26"/>
    </reaction>
</comment>
<keyword evidence="1" id="KW-0576">Peroxisome</keyword>
<sequence length="73" mass="8358">MNVSYFFIPGHALKPEASSVIQSLIDQVKKFYVTQIKGYDVHKMCVVTLLMEGTKEDVENLEKRIYNIASKYG</sequence>
<evidence type="ECO:0000313" key="3">
    <source>
        <dbReference type="Proteomes" id="UP000499080"/>
    </source>
</evidence>
<keyword evidence="1" id="KW-0274">FAD</keyword>
<keyword evidence="1" id="KW-0444">Lipid biosynthesis</keyword>
<comment type="caution">
    <text evidence="2">The sequence shown here is derived from an EMBL/GenBank/DDBJ whole genome shotgun (WGS) entry which is preliminary data.</text>
</comment>
<organism evidence="2 3">
    <name type="scientific">Araneus ventricosus</name>
    <name type="common">Orbweaver spider</name>
    <name type="synonym">Epeira ventricosa</name>
    <dbReference type="NCBI Taxonomy" id="182803"/>
    <lineage>
        <taxon>Eukaryota</taxon>
        <taxon>Metazoa</taxon>
        <taxon>Ecdysozoa</taxon>
        <taxon>Arthropoda</taxon>
        <taxon>Chelicerata</taxon>
        <taxon>Arachnida</taxon>
        <taxon>Araneae</taxon>
        <taxon>Araneomorphae</taxon>
        <taxon>Entelegynae</taxon>
        <taxon>Araneoidea</taxon>
        <taxon>Araneidae</taxon>
        <taxon>Araneus</taxon>
    </lineage>
</organism>
<dbReference type="GO" id="GO:0005777">
    <property type="term" value="C:peroxisome"/>
    <property type="evidence" value="ECO:0007669"/>
    <property type="project" value="UniProtKB-SubCell"/>
</dbReference>
<dbReference type="UniPathway" id="UPA00781"/>
<comment type="pathway">
    <text evidence="1">Glycerolipid metabolism; ether lipid biosynthesis.</text>
</comment>
<comment type="subcellular location">
    <subcellularLocation>
        <location evidence="1">Peroxisome</location>
    </subcellularLocation>
</comment>
<feature type="non-terminal residue" evidence="2">
    <location>
        <position position="73"/>
    </location>
</feature>
<dbReference type="EC" id="2.5.1.26" evidence="1"/>
<dbReference type="GO" id="GO:0008611">
    <property type="term" value="P:ether lipid biosynthetic process"/>
    <property type="evidence" value="ECO:0007669"/>
    <property type="project" value="UniProtKB-UniPathway"/>
</dbReference>
<dbReference type="EMBL" id="BGPR01072691">
    <property type="protein sequence ID" value="GBO45543.1"/>
    <property type="molecule type" value="Genomic_DNA"/>
</dbReference>
<proteinExistence type="inferred from homology"/>
<name>A0A4Y2X7G3_ARAVE</name>
<keyword evidence="3" id="KW-1185">Reference proteome</keyword>
<evidence type="ECO:0000313" key="2">
    <source>
        <dbReference type="EMBL" id="GBO45543.1"/>
    </source>
</evidence>
<dbReference type="InterPro" id="IPR025650">
    <property type="entry name" value="Alkyl-DHAP_Synthase"/>
</dbReference>
<comment type="cofactor">
    <cofactor evidence="1">
        <name>FAD</name>
        <dbReference type="ChEBI" id="CHEBI:57692"/>
    </cofactor>
</comment>
<protein>
    <recommendedName>
        <fullName evidence="1">Alkylglycerone-phosphate synthase</fullName>
        <shortName evidence="1">Alkyl-DHAP synthase</shortName>
        <ecNumber evidence="1">2.5.1.26</ecNumber>
    </recommendedName>
</protein>
<dbReference type="PANTHER" id="PTHR46568">
    <property type="entry name" value="ALKYLDIHYDROXYACETONEPHOSPHATE SYNTHASE, PEROXISOMAL"/>
    <property type="match status" value="1"/>
</dbReference>
<accession>A0A4Y2X7G3</accession>
<evidence type="ECO:0000256" key="1">
    <source>
        <dbReference type="RuleBase" id="RU363113"/>
    </source>
</evidence>
<keyword evidence="1" id="KW-0808">Transferase</keyword>
<dbReference type="OrthoDB" id="7786253at2759"/>
<dbReference type="AlphaFoldDB" id="A0A4Y2X7G3"/>
<gene>
    <name evidence="2" type="ORF">AVEN_33127_1</name>
</gene>
<dbReference type="Gene3D" id="3.30.70.3450">
    <property type="match status" value="1"/>
</dbReference>
<reference evidence="2 3" key="1">
    <citation type="journal article" date="2019" name="Sci. Rep.">
        <title>Orb-weaving spider Araneus ventricosus genome elucidates the spidroin gene catalogue.</title>
        <authorList>
            <person name="Kono N."/>
            <person name="Nakamura H."/>
            <person name="Ohtoshi R."/>
            <person name="Moran D.A.P."/>
            <person name="Shinohara A."/>
            <person name="Yoshida Y."/>
            <person name="Fujiwara M."/>
            <person name="Mori M."/>
            <person name="Tomita M."/>
            <person name="Arakawa K."/>
        </authorList>
    </citation>
    <scope>NUCLEOTIDE SEQUENCE [LARGE SCALE GENOMIC DNA]</scope>
</reference>
<dbReference type="PANTHER" id="PTHR46568:SF1">
    <property type="entry name" value="ALKYLDIHYDROXYACETONEPHOSPHATE SYNTHASE, PEROXISOMAL"/>
    <property type="match status" value="1"/>
</dbReference>
<comment type="subunit">
    <text evidence="1">Homodimer.</text>
</comment>